<evidence type="ECO:0000256" key="7">
    <source>
        <dbReference type="SAM" id="MobiDB-lite"/>
    </source>
</evidence>
<comment type="cofactor">
    <cofactor evidence="1">
        <name>Ca(2+)</name>
        <dbReference type="ChEBI" id="CHEBI:29108"/>
    </cofactor>
</comment>
<organism evidence="9 10">
    <name type="scientific">Pedobacter psychrophilus</name>
    <dbReference type="NCBI Taxonomy" id="1826909"/>
    <lineage>
        <taxon>Bacteria</taxon>
        <taxon>Pseudomonadati</taxon>
        <taxon>Bacteroidota</taxon>
        <taxon>Sphingobacteriia</taxon>
        <taxon>Sphingobacteriales</taxon>
        <taxon>Sphingobacteriaceae</taxon>
        <taxon>Pedobacter</taxon>
    </lineage>
</organism>
<feature type="region of interest" description="Disordered" evidence="7">
    <location>
        <begin position="241"/>
        <end position="273"/>
    </location>
</feature>
<reference evidence="9 10" key="2">
    <citation type="submission" date="2016-06" db="EMBL/GenBank/DDBJ databases">
        <title>Pedobacter psychrophilus sp. nov., isolated from Antarctic fragmentary rock.</title>
        <authorList>
            <person name="Svec P."/>
        </authorList>
    </citation>
    <scope>NUCLEOTIDE SEQUENCE [LARGE SCALE GENOMIC DNA]</scope>
    <source>
        <strain evidence="9 10">CCM 8644</strain>
    </source>
</reference>
<dbReference type="RefSeq" id="WP_068821564.1">
    <property type="nucleotide sequence ID" value="NZ_LWHJ01000022.1"/>
</dbReference>
<dbReference type="InterPro" id="IPR000917">
    <property type="entry name" value="Sulfatase_N"/>
</dbReference>
<gene>
    <name evidence="9" type="ORF">A5893_05080</name>
</gene>
<keyword evidence="10" id="KW-1185">Reference proteome</keyword>
<protein>
    <submittedName>
        <fullName evidence="9">Sulfatase</fullName>
    </submittedName>
</protein>
<dbReference type="Gene3D" id="3.30.1120.10">
    <property type="match status" value="1"/>
</dbReference>
<dbReference type="Pfam" id="PF00884">
    <property type="entry name" value="Sulfatase"/>
    <property type="match status" value="1"/>
</dbReference>
<sequence length="477" mass="53801">MKLFEKLGFCLMLLIIGGCSPLKVDNSTKAEKSEKKYNIIYILADDLGYADLGCYGNKFNETPNIDKLAGQGVKFNHFYAPAPVCSPYRAGLMTGQYPARVGITDYLRPDAPDHLALSHTTMAEMFQQNGYHTGIVGKWHLSGYTKAGAAEETLPDQHGFDEVMVSENRGIAEGWYFHPYQFNKEIKKKLTGDHEYITDRQNEEALEFIDRNQDKPFFLYLSHYAIHTTVHGKPELVDHFRNKAGAGTSPPTKGNEENDPYKRWPADSKSKGNNPHLAAQLFVVDQGVGMIMARLKELGLDENTIVVFTSDNGGELTITNNLPLKGGKSMLYEGGVTEPCIVWAPKIFKPGIVDQTAVNMDFYPTFMNLIGAKPNQQKLDGIDITKKLQNTSAKLPERKFYWHYPLDNPHFLGGRSAGSIRDGDWKLIEFFDDHTNELYNLKDDIGEKNNLAAQYPDKVKQLAIELEDWRKEVKAKY</sequence>
<reference evidence="9 10" key="1">
    <citation type="submission" date="2016-04" db="EMBL/GenBank/DDBJ databases">
        <authorList>
            <person name="Evans L.H."/>
            <person name="Alamgir A."/>
            <person name="Owens N."/>
            <person name="Weber N.D."/>
            <person name="Virtaneva K."/>
            <person name="Barbian K."/>
            <person name="Babar A."/>
            <person name="Rosenke K."/>
        </authorList>
    </citation>
    <scope>NUCLEOTIDE SEQUENCE [LARGE SCALE GENOMIC DNA]</scope>
    <source>
        <strain evidence="9 10">CCM 8644</strain>
    </source>
</reference>
<dbReference type="PROSITE" id="PS00149">
    <property type="entry name" value="SULFATASE_2"/>
    <property type="match status" value="1"/>
</dbReference>
<comment type="similarity">
    <text evidence="2">Belongs to the sulfatase family.</text>
</comment>
<evidence type="ECO:0000256" key="1">
    <source>
        <dbReference type="ARBA" id="ARBA00001913"/>
    </source>
</evidence>
<evidence type="ECO:0000313" key="9">
    <source>
        <dbReference type="EMBL" id="OAQ40327.1"/>
    </source>
</evidence>
<evidence type="ECO:0000256" key="4">
    <source>
        <dbReference type="ARBA" id="ARBA00022729"/>
    </source>
</evidence>
<accession>A0A179DGX6</accession>
<dbReference type="PANTHER" id="PTHR42693:SF42">
    <property type="entry name" value="ARYLSULFATASE G"/>
    <property type="match status" value="1"/>
</dbReference>
<evidence type="ECO:0000256" key="5">
    <source>
        <dbReference type="ARBA" id="ARBA00022801"/>
    </source>
</evidence>
<dbReference type="PROSITE" id="PS51257">
    <property type="entry name" value="PROKAR_LIPOPROTEIN"/>
    <property type="match status" value="1"/>
</dbReference>
<dbReference type="GO" id="GO:0004065">
    <property type="term" value="F:arylsulfatase activity"/>
    <property type="evidence" value="ECO:0007669"/>
    <property type="project" value="TreeGrafter"/>
</dbReference>
<feature type="domain" description="Sulfatase N-terminal" evidence="8">
    <location>
        <begin position="38"/>
        <end position="371"/>
    </location>
</feature>
<dbReference type="CDD" id="cd16144">
    <property type="entry name" value="ARS_like"/>
    <property type="match status" value="1"/>
</dbReference>
<keyword evidence="5" id="KW-0378">Hydrolase</keyword>
<evidence type="ECO:0000256" key="2">
    <source>
        <dbReference type="ARBA" id="ARBA00008779"/>
    </source>
</evidence>
<name>A0A179DGX6_9SPHI</name>
<dbReference type="InterPro" id="IPR017850">
    <property type="entry name" value="Alkaline_phosphatase_core_sf"/>
</dbReference>
<dbReference type="AlphaFoldDB" id="A0A179DGX6"/>
<feature type="compositionally biased region" description="Basic and acidic residues" evidence="7">
    <location>
        <begin position="254"/>
        <end position="270"/>
    </location>
</feature>
<dbReference type="OrthoDB" id="9764377at2"/>
<keyword evidence="6" id="KW-0106">Calcium</keyword>
<evidence type="ECO:0000256" key="6">
    <source>
        <dbReference type="ARBA" id="ARBA00022837"/>
    </source>
</evidence>
<keyword evidence="3" id="KW-0479">Metal-binding</keyword>
<proteinExistence type="inferred from homology"/>
<dbReference type="InterPro" id="IPR050738">
    <property type="entry name" value="Sulfatase"/>
</dbReference>
<dbReference type="EMBL" id="LWHJ01000022">
    <property type="protein sequence ID" value="OAQ40327.1"/>
    <property type="molecule type" value="Genomic_DNA"/>
</dbReference>
<evidence type="ECO:0000259" key="8">
    <source>
        <dbReference type="Pfam" id="PF00884"/>
    </source>
</evidence>
<dbReference type="Gene3D" id="3.40.720.10">
    <property type="entry name" value="Alkaline Phosphatase, subunit A"/>
    <property type="match status" value="1"/>
</dbReference>
<comment type="caution">
    <text evidence="9">The sequence shown here is derived from an EMBL/GenBank/DDBJ whole genome shotgun (WGS) entry which is preliminary data.</text>
</comment>
<dbReference type="STRING" id="1826909.A5893_05080"/>
<dbReference type="GO" id="GO:0046872">
    <property type="term" value="F:metal ion binding"/>
    <property type="evidence" value="ECO:0007669"/>
    <property type="project" value="UniProtKB-KW"/>
</dbReference>
<evidence type="ECO:0000256" key="3">
    <source>
        <dbReference type="ARBA" id="ARBA00022723"/>
    </source>
</evidence>
<keyword evidence="4" id="KW-0732">Signal</keyword>
<dbReference type="InterPro" id="IPR024607">
    <property type="entry name" value="Sulfatase_CS"/>
</dbReference>
<evidence type="ECO:0000313" key="10">
    <source>
        <dbReference type="Proteomes" id="UP000078459"/>
    </source>
</evidence>
<dbReference type="Proteomes" id="UP000078459">
    <property type="component" value="Unassembled WGS sequence"/>
</dbReference>
<dbReference type="SUPFAM" id="SSF53649">
    <property type="entry name" value="Alkaline phosphatase-like"/>
    <property type="match status" value="1"/>
</dbReference>
<dbReference type="PANTHER" id="PTHR42693">
    <property type="entry name" value="ARYLSULFATASE FAMILY MEMBER"/>
    <property type="match status" value="1"/>
</dbReference>